<feature type="compositionally biased region" description="Polar residues" evidence="3">
    <location>
        <begin position="284"/>
        <end position="300"/>
    </location>
</feature>
<dbReference type="Gene3D" id="3.30.930.30">
    <property type="match status" value="1"/>
</dbReference>
<evidence type="ECO:0000313" key="6">
    <source>
        <dbReference type="Proteomes" id="UP000284407"/>
    </source>
</evidence>
<dbReference type="Pfam" id="PF03389">
    <property type="entry name" value="MobA_MobL"/>
    <property type="match status" value="1"/>
</dbReference>
<feature type="compositionally biased region" description="Polar residues" evidence="3">
    <location>
        <begin position="308"/>
        <end position="325"/>
    </location>
</feature>
<feature type="region of interest" description="Disordered" evidence="3">
    <location>
        <begin position="247"/>
        <end position="346"/>
    </location>
</feature>
<evidence type="ECO:0000256" key="2">
    <source>
        <dbReference type="ARBA" id="ARBA00022971"/>
    </source>
</evidence>
<protein>
    <submittedName>
        <fullName evidence="5">MobA/MobL family protein</fullName>
    </submittedName>
</protein>
<evidence type="ECO:0000259" key="4">
    <source>
        <dbReference type="Pfam" id="PF03389"/>
    </source>
</evidence>
<accession>A0A420DPX1</accession>
<comment type="caution">
    <text evidence="5">The sequence shown here is derived from an EMBL/GenBank/DDBJ whole genome shotgun (WGS) entry which is preliminary data.</text>
</comment>
<reference evidence="5 6" key="1">
    <citation type="submission" date="2018-09" db="EMBL/GenBank/DDBJ databases">
        <title>Genomic Encyclopedia of Archaeal and Bacterial Type Strains, Phase II (KMG-II): from individual species to whole genera.</title>
        <authorList>
            <person name="Goeker M."/>
        </authorList>
    </citation>
    <scope>NUCLEOTIDE SEQUENCE [LARGE SCALE GENOMIC DNA]</scope>
    <source>
        <strain evidence="5 6">DSM 11458</strain>
    </source>
</reference>
<comment type="similarity">
    <text evidence="1">Belongs to the MobA/MobL family.</text>
</comment>
<feature type="domain" description="MobA/MobL protein" evidence="4">
    <location>
        <begin position="62"/>
        <end position="207"/>
    </location>
</feature>
<dbReference type="OrthoDB" id="1826980at2"/>
<keyword evidence="6" id="KW-1185">Reference proteome</keyword>
<organism evidence="5 6">
    <name type="scientific">Sulfitobacter guttiformis</name>
    <dbReference type="NCBI Taxonomy" id="74349"/>
    <lineage>
        <taxon>Bacteria</taxon>
        <taxon>Pseudomonadati</taxon>
        <taxon>Pseudomonadota</taxon>
        <taxon>Alphaproteobacteria</taxon>
        <taxon>Rhodobacterales</taxon>
        <taxon>Roseobacteraceae</taxon>
        <taxon>Sulfitobacter</taxon>
    </lineage>
</organism>
<evidence type="ECO:0000313" key="5">
    <source>
        <dbReference type="EMBL" id="RKE96209.1"/>
    </source>
</evidence>
<gene>
    <name evidence="5" type="ORF">C8N30_0765</name>
</gene>
<proteinExistence type="inferred from homology"/>
<dbReference type="STRING" id="1443111.Z949_2753"/>
<name>A0A420DPX1_9RHOB</name>
<evidence type="ECO:0000256" key="3">
    <source>
        <dbReference type="SAM" id="MobiDB-lite"/>
    </source>
</evidence>
<evidence type="ECO:0000256" key="1">
    <source>
        <dbReference type="ARBA" id="ARBA00010873"/>
    </source>
</evidence>
<dbReference type="RefSeq" id="WP_084273607.1">
    <property type="nucleotide sequence ID" value="NZ_RAQK01000001.1"/>
</dbReference>
<sequence length="400" mass="44543">MALFSFRHSVKTFSKKVVKQSREAAKGQTLAHIRYISRNSASRTILSARLPATEVTDVASIVEDAAERSSGRVCERFTIALPFEATLEQREKLLLSFAEKITKGKAGFLASIHDKNGNDISNPHAHLICFDAFTKKGGRGRPTSVMGMARKYAVETAAEEWARIHNTLMASWGYGSESMIDHRSYAEQGIEQIPTIHEGAGARIMERAGKPKAAKPQWQHIDQGRSRAEANQLIKEINHSKDKLNGRWADRLGKDDDADTNGSKGRLPWLREGSDSPSGGDRTPTLQQRRTTKNTPSNPQHFGGVAGPQNSTTRTFIPYQATSGGMQPKPAKAQNQPALGGRRTRPRRMRRTFRELVMYRDTLNARILRISAPMQLLEIAEALTDSEDTRELGNRPDFTR</sequence>
<dbReference type="AlphaFoldDB" id="A0A420DPX1"/>
<dbReference type="InterPro" id="IPR005053">
    <property type="entry name" value="MobA_MobL"/>
</dbReference>
<keyword evidence="2" id="KW-0184">Conjugation</keyword>
<dbReference type="EMBL" id="RAQK01000001">
    <property type="protein sequence ID" value="RKE96209.1"/>
    <property type="molecule type" value="Genomic_DNA"/>
</dbReference>
<dbReference type="Proteomes" id="UP000284407">
    <property type="component" value="Unassembled WGS sequence"/>
</dbReference>